<keyword evidence="2" id="KW-0460">Magnesium</keyword>
<dbReference type="Proteomes" id="UP001497522">
    <property type="component" value="Chromosome 6"/>
</dbReference>
<comment type="subcellular location">
    <subcellularLocation>
        <location evidence="1">Endomembrane system</location>
        <topology evidence="1">Multi-pass membrane protein</topology>
    </subcellularLocation>
</comment>
<organism evidence="3 4">
    <name type="scientific">Sphagnum jensenii</name>
    <dbReference type="NCBI Taxonomy" id="128206"/>
    <lineage>
        <taxon>Eukaryota</taxon>
        <taxon>Viridiplantae</taxon>
        <taxon>Streptophyta</taxon>
        <taxon>Embryophyta</taxon>
        <taxon>Bryophyta</taxon>
        <taxon>Sphagnophytina</taxon>
        <taxon>Sphagnopsida</taxon>
        <taxon>Sphagnales</taxon>
        <taxon>Sphagnaceae</taxon>
        <taxon>Sphagnum</taxon>
    </lineage>
</organism>
<reference evidence="3" key="1">
    <citation type="submission" date="2024-03" db="EMBL/GenBank/DDBJ databases">
        <authorList>
            <consortium name="ELIXIR-Norway"/>
            <consortium name="Elixir Norway"/>
        </authorList>
    </citation>
    <scope>NUCLEOTIDE SEQUENCE</scope>
</reference>
<dbReference type="EMBL" id="OZ023707">
    <property type="protein sequence ID" value="CAK9879063.1"/>
    <property type="molecule type" value="Genomic_DNA"/>
</dbReference>
<name>A0ABP1BS64_9BRYO</name>
<keyword evidence="4" id="KW-1185">Reference proteome</keyword>
<gene>
    <name evidence="3" type="ORF">CSSPJE1EN2_LOCUS20668</name>
</gene>
<dbReference type="Gene3D" id="1.20.1110.10">
    <property type="entry name" value="Calcium-transporting ATPase, transmembrane domain"/>
    <property type="match status" value="1"/>
</dbReference>
<evidence type="ECO:0000256" key="2">
    <source>
        <dbReference type="ARBA" id="ARBA00022842"/>
    </source>
</evidence>
<sequence>MSLFCSSLTLTGLNLCAESWKLSYSIRKMMADNAQVCQLAACESMGSATTVFCDKTCTPTTKKAHFNVQSTEEGPPVIAGHQ</sequence>
<dbReference type="PANTHER" id="PTHR24093:SF369">
    <property type="entry name" value="CALCIUM-TRANSPORTING ATPASE"/>
    <property type="match status" value="1"/>
</dbReference>
<protein>
    <recommendedName>
        <fullName evidence="5">Secreted protein</fullName>
    </recommendedName>
</protein>
<evidence type="ECO:0000256" key="1">
    <source>
        <dbReference type="ARBA" id="ARBA00004127"/>
    </source>
</evidence>
<evidence type="ECO:0008006" key="5">
    <source>
        <dbReference type="Google" id="ProtNLM"/>
    </source>
</evidence>
<accession>A0ABP1BS64</accession>
<proteinExistence type="predicted"/>
<evidence type="ECO:0000313" key="3">
    <source>
        <dbReference type="EMBL" id="CAK9879063.1"/>
    </source>
</evidence>
<evidence type="ECO:0000313" key="4">
    <source>
        <dbReference type="Proteomes" id="UP001497522"/>
    </source>
</evidence>
<dbReference type="PANTHER" id="PTHR24093">
    <property type="entry name" value="CATION TRANSPORTING ATPASE"/>
    <property type="match status" value="1"/>
</dbReference>